<proteinExistence type="predicted"/>
<gene>
    <name evidence="1" type="ORF">HPB49_025592</name>
</gene>
<sequence length="362" mass="39235">MLLSVAYAANIGGIGSLIGTGSNLILKGLMDDTFPESTELSFATWMLCNVPTMLICVSFGWIYLQFSAKKAMRGASSGASEDSIREGISSRYRDLGPMSFPEWCVTCLMSSAILLWFTMKPQIFPGWVEMIPHGKIIKSSAPAMMATFLLFVIPKDPRKPGGRTIITWREASERAQWGIILLIGGGLCLAEGCKQSGLSALLVHHLKSLHVLPHVLMILVLCFATCMFTEVTSNPAVSSILLPIVIEMRCEVHPLYLAMPVAISASFSFMLPCATPPNAIVYELAKLTIPEMAKPGFVMNMVCVLVEVGMIHAIGFPIFGLGKFPAWARPPEDSCSLTVVPNTTDLTPLPTELTTSNCTQVA</sequence>
<evidence type="ECO:0000313" key="2">
    <source>
        <dbReference type="Proteomes" id="UP000821865"/>
    </source>
</evidence>
<protein>
    <submittedName>
        <fullName evidence="1">Uncharacterized protein</fullName>
    </submittedName>
</protein>
<comment type="caution">
    <text evidence="1">The sequence shown here is derived from an EMBL/GenBank/DDBJ whole genome shotgun (WGS) entry which is preliminary data.</text>
</comment>
<dbReference type="EMBL" id="CM023472">
    <property type="protein sequence ID" value="KAH7960992.1"/>
    <property type="molecule type" value="Genomic_DNA"/>
</dbReference>
<keyword evidence="2" id="KW-1185">Reference proteome</keyword>
<name>A0ACB8D962_DERSI</name>
<accession>A0ACB8D962</accession>
<organism evidence="1 2">
    <name type="scientific">Dermacentor silvarum</name>
    <name type="common">Tick</name>
    <dbReference type="NCBI Taxonomy" id="543639"/>
    <lineage>
        <taxon>Eukaryota</taxon>
        <taxon>Metazoa</taxon>
        <taxon>Ecdysozoa</taxon>
        <taxon>Arthropoda</taxon>
        <taxon>Chelicerata</taxon>
        <taxon>Arachnida</taxon>
        <taxon>Acari</taxon>
        <taxon>Parasitiformes</taxon>
        <taxon>Ixodida</taxon>
        <taxon>Ixodoidea</taxon>
        <taxon>Ixodidae</taxon>
        <taxon>Rhipicephalinae</taxon>
        <taxon>Dermacentor</taxon>
    </lineage>
</organism>
<evidence type="ECO:0000313" key="1">
    <source>
        <dbReference type="EMBL" id="KAH7960992.1"/>
    </source>
</evidence>
<dbReference type="Proteomes" id="UP000821865">
    <property type="component" value="Chromosome 3"/>
</dbReference>
<reference evidence="1" key="1">
    <citation type="submission" date="2020-05" db="EMBL/GenBank/DDBJ databases">
        <title>Large-scale comparative analyses of tick genomes elucidate their genetic diversity and vector capacities.</title>
        <authorList>
            <person name="Jia N."/>
            <person name="Wang J."/>
            <person name="Shi W."/>
            <person name="Du L."/>
            <person name="Sun Y."/>
            <person name="Zhan W."/>
            <person name="Jiang J."/>
            <person name="Wang Q."/>
            <person name="Zhang B."/>
            <person name="Ji P."/>
            <person name="Sakyi L.B."/>
            <person name="Cui X."/>
            <person name="Yuan T."/>
            <person name="Jiang B."/>
            <person name="Yang W."/>
            <person name="Lam T.T.-Y."/>
            <person name="Chang Q."/>
            <person name="Ding S."/>
            <person name="Wang X."/>
            <person name="Zhu J."/>
            <person name="Ruan X."/>
            <person name="Zhao L."/>
            <person name="Wei J."/>
            <person name="Que T."/>
            <person name="Du C."/>
            <person name="Cheng J."/>
            <person name="Dai P."/>
            <person name="Han X."/>
            <person name="Huang E."/>
            <person name="Gao Y."/>
            <person name="Liu J."/>
            <person name="Shao H."/>
            <person name="Ye R."/>
            <person name="Li L."/>
            <person name="Wei W."/>
            <person name="Wang X."/>
            <person name="Wang C."/>
            <person name="Yang T."/>
            <person name="Huo Q."/>
            <person name="Li W."/>
            <person name="Guo W."/>
            <person name="Chen H."/>
            <person name="Zhou L."/>
            <person name="Ni X."/>
            <person name="Tian J."/>
            <person name="Zhou Y."/>
            <person name="Sheng Y."/>
            <person name="Liu T."/>
            <person name="Pan Y."/>
            <person name="Xia L."/>
            <person name="Li J."/>
            <person name="Zhao F."/>
            <person name="Cao W."/>
        </authorList>
    </citation>
    <scope>NUCLEOTIDE SEQUENCE</scope>
    <source>
        <strain evidence="1">Dsil-2018</strain>
    </source>
</reference>